<dbReference type="GO" id="GO:0004347">
    <property type="term" value="F:glucose-6-phosphate isomerase activity"/>
    <property type="evidence" value="ECO:0007669"/>
    <property type="project" value="UniProtKB-EC"/>
</dbReference>
<dbReference type="InterPro" id="IPR018189">
    <property type="entry name" value="Phosphoglucose_isomerase_CS"/>
</dbReference>
<dbReference type="Proteomes" id="UP001560685">
    <property type="component" value="Unassembled WGS sequence"/>
</dbReference>
<dbReference type="PRINTS" id="PR00662">
    <property type="entry name" value="G6PISOMERASE"/>
</dbReference>
<dbReference type="PANTHER" id="PTHR11469">
    <property type="entry name" value="GLUCOSE-6-PHOSPHATE ISOMERASE"/>
    <property type="match status" value="1"/>
</dbReference>
<evidence type="ECO:0000313" key="11">
    <source>
        <dbReference type="Proteomes" id="UP001560685"/>
    </source>
</evidence>
<dbReference type="SUPFAM" id="SSF53697">
    <property type="entry name" value="SIS domain"/>
    <property type="match status" value="1"/>
</dbReference>
<proteinExistence type="inferred from homology"/>
<dbReference type="Gene3D" id="3.40.50.10490">
    <property type="entry name" value="Glucose-6-phosphate isomerase like protein, domain 1"/>
    <property type="match status" value="2"/>
</dbReference>
<dbReference type="CDD" id="cd05015">
    <property type="entry name" value="SIS_PGI_1"/>
    <property type="match status" value="1"/>
</dbReference>
<evidence type="ECO:0000256" key="2">
    <source>
        <dbReference type="ARBA" id="ARBA00006604"/>
    </source>
</evidence>
<dbReference type="EMBL" id="JBEHZE010000001">
    <property type="protein sequence ID" value="MEX6633134.1"/>
    <property type="molecule type" value="Genomic_DNA"/>
</dbReference>
<comment type="subcellular location">
    <subcellularLocation>
        <location evidence="7">Cytoplasm</location>
    </subcellularLocation>
</comment>
<dbReference type="InterPro" id="IPR035476">
    <property type="entry name" value="SIS_PGI_1"/>
</dbReference>
<dbReference type="InterPro" id="IPR035482">
    <property type="entry name" value="SIS_PGI_2"/>
</dbReference>
<keyword evidence="3 7" id="KW-0312">Gluconeogenesis</keyword>
<keyword evidence="11" id="KW-1185">Reference proteome</keyword>
<feature type="compositionally biased region" description="Polar residues" evidence="9">
    <location>
        <begin position="529"/>
        <end position="539"/>
    </location>
</feature>
<dbReference type="CDD" id="cd05016">
    <property type="entry name" value="SIS_PGI_2"/>
    <property type="match status" value="1"/>
</dbReference>
<dbReference type="NCBIfam" id="NF001211">
    <property type="entry name" value="PRK00179.1"/>
    <property type="match status" value="1"/>
</dbReference>
<feature type="active site" description="Proton donor" evidence="7">
    <location>
        <position position="351"/>
    </location>
</feature>
<dbReference type="EC" id="5.3.1.9" evidence="7"/>
<reference evidence="10 11" key="1">
    <citation type="submission" date="2024-05" db="EMBL/GenBank/DDBJ databases">
        <title>Three bacterial strains, DH-69, EH-24, and ECK-19 isolated from coastal sediments.</title>
        <authorList>
            <person name="Ye Y.-Q."/>
            <person name="Du Z.-J."/>
        </authorList>
    </citation>
    <scope>NUCLEOTIDE SEQUENCE [LARGE SCALE GENOMIC DNA]</scope>
    <source>
        <strain evidence="10 11">ECK-19</strain>
    </source>
</reference>
<evidence type="ECO:0000256" key="6">
    <source>
        <dbReference type="ARBA" id="ARBA00029321"/>
    </source>
</evidence>
<dbReference type="PROSITE" id="PS51463">
    <property type="entry name" value="P_GLUCOSE_ISOMERASE_3"/>
    <property type="match status" value="1"/>
</dbReference>
<comment type="pathway">
    <text evidence="7">Carbohydrate biosynthesis; gluconeogenesis.</text>
</comment>
<evidence type="ECO:0000256" key="1">
    <source>
        <dbReference type="ARBA" id="ARBA00004926"/>
    </source>
</evidence>
<dbReference type="InterPro" id="IPR023096">
    <property type="entry name" value="G6P_Isomerase_C"/>
</dbReference>
<sequence length="553" mass="61002">MVEVTKTPEWKSLSADAEALASTNMRTLFADDPDRFERYSLEAAGLFLDFSKNKISEDAFDHLIALANAVDLEGTRSRMFAGEPINTTENRAVLHTALRDFSLRDYHVDGENVSPKIRTELKRIAAFAQSIHSGAAKGYSGKTLDTVVNIGIGGSDLGPQMVVEALRPYWLDGRRSFFVSNVDGQQLADTLAQINLETTLFVIASKTFTTQETMTNAESARKWFLDRGGKDVAKHFVALSTNRHAVEAFGIDPENMFQFWDWVGGRYSLWSAIGLSIALQVGFANFENLLKGAHLMDEHFRSASLRRNMPVLLALVGVWNRNFLGASAHAVLPYDQHLHRLPAYLQQADMESNGKRIGKDGAVLENKTGPIIFGEPGTNGQHAFYQLLHQGTDLISADFIAPAISHSELGDHHPKLLSNFLAQTEALMRGKADQEVRDELRADGLTKPEITALAPHKAFPGDRPSNSILMGKLTPETLGALIALYEHKIFCQGVIWGINSFDQWGVELGKVLAKSILPELSNLSEEKPSATSHDASTNGLIDRINDLRQRAKP</sequence>
<feature type="active site" evidence="7">
    <location>
        <position position="382"/>
    </location>
</feature>
<accession>A0ABV3Z545</accession>
<evidence type="ECO:0000256" key="9">
    <source>
        <dbReference type="SAM" id="MobiDB-lite"/>
    </source>
</evidence>
<protein>
    <recommendedName>
        <fullName evidence="7">Glucose-6-phosphate isomerase</fullName>
        <shortName evidence="7">GPI</shortName>
        <ecNumber evidence="7">5.3.1.9</ecNumber>
    </recommendedName>
    <alternativeName>
        <fullName evidence="7">Phosphoglucose isomerase</fullName>
        <shortName evidence="7">PGI</shortName>
    </alternativeName>
    <alternativeName>
        <fullName evidence="7">Phosphohexose isomerase</fullName>
        <shortName evidence="7">PHI</shortName>
    </alternativeName>
</protein>
<dbReference type="InterPro" id="IPR046348">
    <property type="entry name" value="SIS_dom_sf"/>
</dbReference>
<comment type="similarity">
    <text evidence="2 7 8">Belongs to the GPI family.</text>
</comment>
<dbReference type="PROSITE" id="PS00765">
    <property type="entry name" value="P_GLUCOSE_ISOMERASE_1"/>
    <property type="match status" value="1"/>
</dbReference>
<comment type="pathway">
    <text evidence="1 7 8">Carbohydrate degradation; glycolysis; D-glyceraldehyde 3-phosphate and glycerone phosphate from D-glucose: step 2/4.</text>
</comment>
<dbReference type="PROSITE" id="PS00174">
    <property type="entry name" value="P_GLUCOSE_ISOMERASE_2"/>
    <property type="match status" value="1"/>
</dbReference>
<feature type="region of interest" description="Disordered" evidence="9">
    <location>
        <begin position="523"/>
        <end position="544"/>
    </location>
</feature>
<dbReference type="PANTHER" id="PTHR11469:SF1">
    <property type="entry name" value="GLUCOSE-6-PHOSPHATE ISOMERASE"/>
    <property type="match status" value="1"/>
</dbReference>
<evidence type="ECO:0000256" key="4">
    <source>
        <dbReference type="ARBA" id="ARBA00023152"/>
    </source>
</evidence>
<keyword evidence="4 7" id="KW-0324">Glycolysis</keyword>
<keyword evidence="7" id="KW-0963">Cytoplasm</keyword>
<dbReference type="Gene3D" id="1.10.1390.10">
    <property type="match status" value="1"/>
</dbReference>
<feature type="active site" evidence="7">
    <location>
        <position position="510"/>
    </location>
</feature>
<evidence type="ECO:0000256" key="5">
    <source>
        <dbReference type="ARBA" id="ARBA00023235"/>
    </source>
</evidence>
<comment type="catalytic activity">
    <reaction evidence="6 7 8">
        <text>alpha-D-glucose 6-phosphate = beta-D-fructose 6-phosphate</text>
        <dbReference type="Rhea" id="RHEA:11816"/>
        <dbReference type="ChEBI" id="CHEBI:57634"/>
        <dbReference type="ChEBI" id="CHEBI:58225"/>
        <dbReference type="EC" id="5.3.1.9"/>
    </reaction>
</comment>
<organism evidence="10 11">
    <name type="scientific">Hyphococcus lacteus</name>
    <dbReference type="NCBI Taxonomy" id="3143536"/>
    <lineage>
        <taxon>Bacteria</taxon>
        <taxon>Pseudomonadati</taxon>
        <taxon>Pseudomonadota</taxon>
        <taxon>Alphaproteobacteria</taxon>
        <taxon>Parvularculales</taxon>
        <taxon>Parvularculaceae</taxon>
        <taxon>Hyphococcus</taxon>
    </lineage>
</organism>
<comment type="function">
    <text evidence="7">Catalyzes the reversible isomerization of glucose-6-phosphate to fructose-6-phosphate.</text>
</comment>
<evidence type="ECO:0000256" key="7">
    <source>
        <dbReference type="HAMAP-Rule" id="MF_00473"/>
    </source>
</evidence>
<evidence type="ECO:0000313" key="10">
    <source>
        <dbReference type="EMBL" id="MEX6633134.1"/>
    </source>
</evidence>
<dbReference type="RefSeq" id="WP_369313079.1">
    <property type="nucleotide sequence ID" value="NZ_JBEHZE010000001.1"/>
</dbReference>
<dbReference type="Pfam" id="PF00342">
    <property type="entry name" value="PGI"/>
    <property type="match status" value="1"/>
</dbReference>
<comment type="caution">
    <text evidence="10">The sequence shown here is derived from an EMBL/GenBank/DDBJ whole genome shotgun (WGS) entry which is preliminary data.</text>
</comment>
<evidence type="ECO:0000256" key="8">
    <source>
        <dbReference type="RuleBase" id="RU000612"/>
    </source>
</evidence>
<evidence type="ECO:0000256" key="3">
    <source>
        <dbReference type="ARBA" id="ARBA00022432"/>
    </source>
</evidence>
<dbReference type="InterPro" id="IPR001672">
    <property type="entry name" value="G6P_Isomerase"/>
</dbReference>
<name>A0ABV3Z545_9PROT</name>
<gene>
    <name evidence="7 10" type="primary">pgi</name>
    <name evidence="10" type="ORF">ABFZ84_06180</name>
</gene>
<dbReference type="HAMAP" id="MF_00473">
    <property type="entry name" value="G6P_isomerase"/>
    <property type="match status" value="1"/>
</dbReference>
<keyword evidence="5 7" id="KW-0413">Isomerase</keyword>